<keyword evidence="7 15" id="KW-0479">Metal-binding</keyword>
<dbReference type="InterPro" id="IPR023298">
    <property type="entry name" value="ATPase_P-typ_TM_dom_sf"/>
</dbReference>
<dbReference type="Gene3D" id="2.70.150.10">
    <property type="entry name" value="Calcium-transporting ATPase, cytoplasmic transduction domain A"/>
    <property type="match status" value="1"/>
</dbReference>
<sequence length="867" mass="92403">MATEPILHSIDLTPKRSKHDATLCTHCGQSVPIGLVKPNQKEQFCCQGCETAYHAIQSGGLGDVYELRTKIEGTLPTAAPTAVTFEKFDEPAFHEQHVRADANGISRTRLYLENVHCAACVGLIEKLPRLLPGVLEARVNLSRSTVDLMWAKGELPLSKIAAQLADLGYVPHPVAEDRGASARKNEDRQQLVRLAIAGACAGNTMLIAICLYAGAFTGMEVEFENYFRWVNAGLGVIAVVWPGAVFFRGAWASYRTGTPHMDLPVALGLSVGTVAGLFNTFTGQGEVYFDCLATLVFLLLVGRYIQFRQQRHAADRLAMLQSLTPRSARLITEDGIREVPAESLSVGDLVEVRAGELIPADGTILEGRSTIDEALLTGESVGVAMGTGDTVAAGTTNLTAALRVQVTAVGELSRVGQLMRLVEEASLEKPPLVQLADRIAGYFVVIVTILAGITAACWWPYGWNRAVDHAVALLIVACPCALGLATPLAIAVAQGRAARRHILIKSGDVVERLARPGRLWLDKTGTITEGHMTLRSWHGPDDLKPLVAALERQVAHPIAQAIVEGIEKSVPRNEIDALEVSDVEQVQGSGIRGQVGETELVIGNEPFVRSRIRGTVDTIEAATREALDAGYTPILIASDGWLVAVAAVGDSVRPDARESIERLQSTGWDVGILSGDHPQIVETVASQVNIALSSAHGGVSPEEKLQYIKTEAGTVVGRSPELPTQRGNGGVQWAGQETRPQRSSTTPPHHKRTSTMVGDGVNDSAAMAAADVGIAVHGGAEVSLQAANVYLGRPGLKPLVELIEGSRRTLRVIHTNFAVSLGYNLLAVILAMGGYITPLVAAILMPVSSLTVLTLSFATRTFGGSES</sequence>
<evidence type="ECO:0000313" key="19">
    <source>
        <dbReference type="Proteomes" id="UP000319976"/>
    </source>
</evidence>
<dbReference type="GO" id="GO:0043682">
    <property type="term" value="F:P-type divalent copper transporter activity"/>
    <property type="evidence" value="ECO:0007669"/>
    <property type="project" value="TreeGrafter"/>
</dbReference>
<keyword evidence="10" id="KW-0460">Magnesium</keyword>
<dbReference type="GO" id="GO:0005886">
    <property type="term" value="C:plasma membrane"/>
    <property type="evidence" value="ECO:0007669"/>
    <property type="project" value="UniProtKB-SubCell"/>
</dbReference>
<evidence type="ECO:0000256" key="5">
    <source>
        <dbReference type="ARBA" id="ARBA00022553"/>
    </source>
</evidence>
<evidence type="ECO:0000256" key="2">
    <source>
        <dbReference type="ARBA" id="ARBA00006024"/>
    </source>
</evidence>
<dbReference type="SMART" id="SM00746">
    <property type="entry name" value="TRASH"/>
    <property type="match status" value="1"/>
</dbReference>
<evidence type="ECO:0000256" key="9">
    <source>
        <dbReference type="ARBA" id="ARBA00022840"/>
    </source>
</evidence>
<keyword evidence="6 15" id="KW-0812">Transmembrane</keyword>
<dbReference type="CDD" id="cd00371">
    <property type="entry name" value="HMA"/>
    <property type="match status" value="1"/>
</dbReference>
<evidence type="ECO:0000256" key="7">
    <source>
        <dbReference type="ARBA" id="ARBA00022723"/>
    </source>
</evidence>
<dbReference type="GO" id="GO:0005507">
    <property type="term" value="F:copper ion binding"/>
    <property type="evidence" value="ECO:0007669"/>
    <property type="project" value="TreeGrafter"/>
</dbReference>
<dbReference type="KEGG" id="chya:V22_01920"/>
<dbReference type="NCBIfam" id="TIGR01525">
    <property type="entry name" value="ATPase-IB_hvy"/>
    <property type="match status" value="1"/>
</dbReference>
<dbReference type="InterPro" id="IPR011017">
    <property type="entry name" value="TRASH_dom"/>
</dbReference>
<dbReference type="EMBL" id="CP036316">
    <property type="protein sequence ID" value="QDT62994.1"/>
    <property type="molecule type" value="Genomic_DNA"/>
</dbReference>
<evidence type="ECO:0000256" key="14">
    <source>
        <dbReference type="ARBA" id="ARBA00023136"/>
    </source>
</evidence>
<dbReference type="InterPro" id="IPR023299">
    <property type="entry name" value="ATPase_P-typ_cyto_dom_N"/>
</dbReference>
<keyword evidence="4 15" id="KW-1003">Cell membrane</keyword>
<dbReference type="PROSITE" id="PS50846">
    <property type="entry name" value="HMA_2"/>
    <property type="match status" value="1"/>
</dbReference>
<dbReference type="SUPFAM" id="SSF81665">
    <property type="entry name" value="Calcium ATPase, transmembrane domain M"/>
    <property type="match status" value="1"/>
</dbReference>
<dbReference type="GO" id="GO:0055070">
    <property type="term" value="P:copper ion homeostasis"/>
    <property type="evidence" value="ECO:0007669"/>
    <property type="project" value="TreeGrafter"/>
</dbReference>
<dbReference type="InterPro" id="IPR021993">
    <property type="entry name" value="ATPase-cat-bd"/>
</dbReference>
<evidence type="ECO:0000256" key="11">
    <source>
        <dbReference type="ARBA" id="ARBA00022967"/>
    </source>
</evidence>
<proteinExistence type="inferred from homology"/>
<gene>
    <name evidence="18" type="primary">copA</name>
    <name evidence="18" type="ORF">V22_01920</name>
</gene>
<feature type="transmembrane region" description="Helical" evidence="15">
    <location>
        <begin position="191"/>
        <end position="214"/>
    </location>
</feature>
<dbReference type="SUPFAM" id="SSF56784">
    <property type="entry name" value="HAD-like"/>
    <property type="match status" value="1"/>
</dbReference>
<evidence type="ECO:0000256" key="10">
    <source>
        <dbReference type="ARBA" id="ARBA00022842"/>
    </source>
</evidence>
<feature type="transmembrane region" description="Helical" evidence="15">
    <location>
        <begin position="226"/>
        <end position="251"/>
    </location>
</feature>
<evidence type="ECO:0000256" key="16">
    <source>
        <dbReference type="SAM" id="MobiDB-lite"/>
    </source>
</evidence>
<dbReference type="PROSITE" id="PS00154">
    <property type="entry name" value="ATPASE_E1_E2"/>
    <property type="match status" value="1"/>
</dbReference>
<keyword evidence="19" id="KW-1185">Reference proteome</keyword>
<evidence type="ECO:0000256" key="8">
    <source>
        <dbReference type="ARBA" id="ARBA00022741"/>
    </source>
</evidence>
<dbReference type="RefSeq" id="WP_145258954.1">
    <property type="nucleotide sequence ID" value="NZ_CP036316.1"/>
</dbReference>
<dbReference type="NCBIfam" id="TIGR01494">
    <property type="entry name" value="ATPase_P-type"/>
    <property type="match status" value="1"/>
</dbReference>
<evidence type="ECO:0000256" key="12">
    <source>
        <dbReference type="ARBA" id="ARBA00022989"/>
    </source>
</evidence>
<feature type="domain" description="HMA" evidence="17">
    <location>
        <begin position="106"/>
        <end position="172"/>
    </location>
</feature>
<evidence type="ECO:0000259" key="17">
    <source>
        <dbReference type="PROSITE" id="PS50846"/>
    </source>
</evidence>
<keyword evidence="14 15" id="KW-0472">Membrane</keyword>
<dbReference type="InterPro" id="IPR036163">
    <property type="entry name" value="HMA_dom_sf"/>
</dbReference>
<comment type="subcellular location">
    <subcellularLocation>
        <location evidence="1">Cell membrane</location>
        <topology evidence="1">Multi-pass membrane protein</topology>
    </subcellularLocation>
</comment>
<organism evidence="18 19">
    <name type="scientific">Calycomorphotria hydatis</name>
    <dbReference type="NCBI Taxonomy" id="2528027"/>
    <lineage>
        <taxon>Bacteria</taxon>
        <taxon>Pseudomonadati</taxon>
        <taxon>Planctomycetota</taxon>
        <taxon>Planctomycetia</taxon>
        <taxon>Planctomycetales</taxon>
        <taxon>Planctomycetaceae</taxon>
        <taxon>Calycomorphotria</taxon>
    </lineage>
</organism>
<dbReference type="SUPFAM" id="SSF55008">
    <property type="entry name" value="HMA, heavy metal-associated domain"/>
    <property type="match status" value="1"/>
</dbReference>
<evidence type="ECO:0000256" key="3">
    <source>
        <dbReference type="ARBA" id="ARBA00022448"/>
    </source>
</evidence>
<dbReference type="Pfam" id="PF00403">
    <property type="entry name" value="HMA"/>
    <property type="match status" value="1"/>
</dbReference>
<dbReference type="SUPFAM" id="SSF81653">
    <property type="entry name" value="Calcium ATPase, transduction domain A"/>
    <property type="match status" value="1"/>
</dbReference>
<dbReference type="Pfam" id="PF00122">
    <property type="entry name" value="E1-E2_ATPase"/>
    <property type="match status" value="1"/>
</dbReference>
<evidence type="ECO:0000313" key="18">
    <source>
        <dbReference type="EMBL" id="QDT62994.1"/>
    </source>
</evidence>
<feature type="transmembrane region" description="Helical" evidence="15">
    <location>
        <begin position="439"/>
        <end position="461"/>
    </location>
</feature>
<dbReference type="GO" id="GO:0016887">
    <property type="term" value="F:ATP hydrolysis activity"/>
    <property type="evidence" value="ECO:0007669"/>
    <property type="project" value="InterPro"/>
</dbReference>
<protein>
    <submittedName>
        <fullName evidence="18">Copper-exporting P-type ATPase A</fullName>
    </submittedName>
</protein>
<dbReference type="PANTHER" id="PTHR43520:SF5">
    <property type="entry name" value="CATION-TRANSPORTING P-TYPE ATPASE-RELATED"/>
    <property type="match status" value="1"/>
</dbReference>
<dbReference type="InterPro" id="IPR059000">
    <property type="entry name" value="ATPase_P-type_domA"/>
</dbReference>
<dbReference type="PANTHER" id="PTHR43520">
    <property type="entry name" value="ATP7, ISOFORM B"/>
    <property type="match status" value="1"/>
</dbReference>
<comment type="similarity">
    <text evidence="2 15">Belongs to the cation transport ATPase (P-type) (TC 3.A.3) family. Type IB subfamily.</text>
</comment>
<dbReference type="InterPro" id="IPR018303">
    <property type="entry name" value="ATPase_P-typ_P_site"/>
</dbReference>
<dbReference type="Pfam" id="PF00702">
    <property type="entry name" value="Hydrolase"/>
    <property type="match status" value="1"/>
</dbReference>
<keyword evidence="5" id="KW-0597">Phosphoprotein</keyword>
<feature type="transmembrane region" description="Helical" evidence="15">
    <location>
        <begin position="473"/>
        <end position="493"/>
    </location>
</feature>
<feature type="region of interest" description="Disordered" evidence="16">
    <location>
        <begin position="718"/>
        <end position="756"/>
    </location>
</feature>
<evidence type="ECO:0000256" key="1">
    <source>
        <dbReference type="ARBA" id="ARBA00004651"/>
    </source>
</evidence>
<dbReference type="Gene3D" id="1.20.1110.10">
    <property type="entry name" value="Calcium-transporting ATPase, transmembrane domain"/>
    <property type="match status" value="1"/>
</dbReference>
<feature type="transmembrane region" description="Helical" evidence="15">
    <location>
        <begin position="817"/>
        <end position="836"/>
    </location>
</feature>
<evidence type="ECO:0000256" key="15">
    <source>
        <dbReference type="RuleBase" id="RU362081"/>
    </source>
</evidence>
<dbReference type="InterPro" id="IPR036412">
    <property type="entry name" value="HAD-like_sf"/>
</dbReference>
<dbReference type="Gene3D" id="3.40.50.1000">
    <property type="entry name" value="HAD superfamily/HAD-like"/>
    <property type="match status" value="2"/>
</dbReference>
<dbReference type="GO" id="GO:0005524">
    <property type="term" value="F:ATP binding"/>
    <property type="evidence" value="ECO:0007669"/>
    <property type="project" value="UniProtKB-UniRule"/>
</dbReference>
<keyword evidence="9 15" id="KW-0067">ATP-binding</keyword>
<evidence type="ECO:0000256" key="6">
    <source>
        <dbReference type="ARBA" id="ARBA00022692"/>
    </source>
</evidence>
<dbReference type="FunFam" id="2.70.150.10:FF:000002">
    <property type="entry name" value="Copper-transporting ATPase 1, putative"/>
    <property type="match status" value="1"/>
</dbReference>
<dbReference type="Pfam" id="PF12156">
    <property type="entry name" value="ATPase-cat_bd"/>
    <property type="match status" value="1"/>
</dbReference>
<dbReference type="AlphaFoldDB" id="A0A517T3P8"/>
<keyword evidence="3" id="KW-0813">Transport</keyword>
<keyword evidence="13" id="KW-0406">Ion transport</keyword>
<dbReference type="Gene3D" id="3.40.1110.10">
    <property type="entry name" value="Calcium-transporting ATPase, cytoplasmic domain N"/>
    <property type="match status" value="1"/>
</dbReference>
<dbReference type="OrthoDB" id="211392at2"/>
<name>A0A517T3P8_9PLAN</name>
<dbReference type="SUPFAM" id="SSF81660">
    <property type="entry name" value="Metal cation-transporting ATPase, ATP-binding domain N"/>
    <property type="match status" value="1"/>
</dbReference>
<dbReference type="Proteomes" id="UP000319976">
    <property type="component" value="Chromosome"/>
</dbReference>
<keyword evidence="12 15" id="KW-1133">Transmembrane helix</keyword>
<dbReference type="InterPro" id="IPR023214">
    <property type="entry name" value="HAD_sf"/>
</dbReference>
<keyword evidence="11" id="KW-1278">Translocase</keyword>
<dbReference type="InterPro" id="IPR001757">
    <property type="entry name" value="P_typ_ATPase"/>
</dbReference>
<keyword evidence="8 15" id="KW-0547">Nucleotide-binding</keyword>
<dbReference type="InterPro" id="IPR006121">
    <property type="entry name" value="HMA_dom"/>
</dbReference>
<accession>A0A517T3P8</accession>
<evidence type="ECO:0000256" key="4">
    <source>
        <dbReference type="ARBA" id="ARBA00022475"/>
    </source>
</evidence>
<feature type="transmembrane region" description="Helical" evidence="15">
    <location>
        <begin position="287"/>
        <end position="305"/>
    </location>
</feature>
<dbReference type="InterPro" id="IPR027256">
    <property type="entry name" value="P-typ_ATPase_IB"/>
</dbReference>
<reference evidence="18 19" key="1">
    <citation type="submission" date="2019-02" db="EMBL/GenBank/DDBJ databases">
        <title>Deep-cultivation of Planctomycetes and their phenomic and genomic characterization uncovers novel biology.</title>
        <authorList>
            <person name="Wiegand S."/>
            <person name="Jogler M."/>
            <person name="Boedeker C."/>
            <person name="Pinto D."/>
            <person name="Vollmers J."/>
            <person name="Rivas-Marin E."/>
            <person name="Kohn T."/>
            <person name="Peeters S.H."/>
            <person name="Heuer A."/>
            <person name="Rast P."/>
            <person name="Oberbeckmann S."/>
            <person name="Bunk B."/>
            <person name="Jeske O."/>
            <person name="Meyerdierks A."/>
            <person name="Storesund J.E."/>
            <person name="Kallscheuer N."/>
            <person name="Luecker S."/>
            <person name="Lage O.M."/>
            <person name="Pohl T."/>
            <person name="Merkel B.J."/>
            <person name="Hornburger P."/>
            <person name="Mueller R.-W."/>
            <person name="Bruemmer F."/>
            <person name="Labrenz M."/>
            <person name="Spormann A.M."/>
            <person name="Op den Camp H."/>
            <person name="Overmann J."/>
            <person name="Amann R."/>
            <person name="Jetten M.S.M."/>
            <person name="Mascher T."/>
            <person name="Medema M.H."/>
            <person name="Devos D.P."/>
            <person name="Kaster A.-K."/>
            <person name="Ovreas L."/>
            <person name="Rohde M."/>
            <person name="Galperin M.Y."/>
            <person name="Jogler C."/>
        </authorList>
    </citation>
    <scope>NUCLEOTIDE SEQUENCE [LARGE SCALE GENOMIC DNA]</scope>
    <source>
        <strain evidence="18 19">V22</strain>
    </source>
</reference>
<dbReference type="CDD" id="cd02079">
    <property type="entry name" value="P-type_ATPase_HM"/>
    <property type="match status" value="1"/>
</dbReference>
<dbReference type="PRINTS" id="PR00119">
    <property type="entry name" value="CATATPASE"/>
</dbReference>
<dbReference type="Gene3D" id="3.30.70.100">
    <property type="match status" value="1"/>
</dbReference>
<evidence type="ECO:0000256" key="13">
    <source>
        <dbReference type="ARBA" id="ARBA00023065"/>
    </source>
</evidence>
<dbReference type="InterPro" id="IPR008250">
    <property type="entry name" value="ATPase_P-typ_transduc_dom_A_sf"/>
</dbReference>